<keyword evidence="4" id="KW-0560">Oxidoreductase</keyword>
<evidence type="ECO:0000313" key="6">
    <source>
        <dbReference type="EnsemblMetazoa" id="CJA38718.1"/>
    </source>
</evidence>
<evidence type="ECO:0000313" key="7">
    <source>
        <dbReference type="Proteomes" id="UP000005237"/>
    </source>
</evidence>
<evidence type="ECO:0000256" key="3">
    <source>
        <dbReference type="ARBA" id="ARBA00022964"/>
    </source>
</evidence>
<dbReference type="Proteomes" id="UP000005237">
    <property type="component" value="Unassembled WGS sequence"/>
</dbReference>
<keyword evidence="7" id="KW-1185">Reference proteome</keyword>
<comment type="similarity">
    <text evidence="1">Belongs to the alkB family.</text>
</comment>
<accession>A0A8R1EQ77</accession>
<proteinExistence type="inferred from homology"/>
<dbReference type="PANTHER" id="PTHR46030:SF1">
    <property type="entry name" value="ALPHA-KETOGLUTARATE-DEPENDENT DIOXYGENASE ALKB HOMOLOG 6"/>
    <property type="match status" value="1"/>
</dbReference>
<dbReference type="EnsemblMetazoa" id="CJA38718.1">
    <property type="protein sequence ID" value="CJA38718.1"/>
    <property type="gene ID" value="WBGene00214565"/>
</dbReference>
<keyword evidence="5" id="KW-0408">Iron</keyword>
<reference evidence="7" key="1">
    <citation type="submission" date="2010-08" db="EMBL/GenBank/DDBJ databases">
        <authorList>
            <consortium name="Caenorhabditis japonica Sequencing Consortium"/>
            <person name="Wilson R.K."/>
        </authorList>
    </citation>
    <scope>NUCLEOTIDE SEQUENCE [LARGE SCALE GENOMIC DNA]</scope>
    <source>
        <strain evidence="7">DF5081</strain>
    </source>
</reference>
<evidence type="ECO:0000256" key="5">
    <source>
        <dbReference type="ARBA" id="ARBA00023004"/>
    </source>
</evidence>
<evidence type="ECO:0000256" key="4">
    <source>
        <dbReference type="ARBA" id="ARBA00023002"/>
    </source>
</evidence>
<protein>
    <recommendedName>
        <fullName evidence="8">Fe2OG dioxygenase domain-containing protein</fullName>
    </recommendedName>
</protein>
<organism evidence="6 7">
    <name type="scientific">Caenorhabditis japonica</name>
    <dbReference type="NCBI Taxonomy" id="281687"/>
    <lineage>
        <taxon>Eukaryota</taxon>
        <taxon>Metazoa</taxon>
        <taxon>Ecdysozoa</taxon>
        <taxon>Nematoda</taxon>
        <taxon>Chromadorea</taxon>
        <taxon>Rhabditida</taxon>
        <taxon>Rhabditina</taxon>
        <taxon>Rhabditomorpha</taxon>
        <taxon>Rhabditoidea</taxon>
        <taxon>Rhabditidae</taxon>
        <taxon>Peloderinae</taxon>
        <taxon>Caenorhabditis</taxon>
    </lineage>
</organism>
<sequence>MTKINELGIFEKPVNHVLVNEYTAGQGIMPHTDGPAFHRIVTTLTIGSHCLLDMYNPVDLQVLYIFTLIEKHNIRYIDMGNL</sequence>
<reference evidence="6" key="2">
    <citation type="submission" date="2022-06" db="UniProtKB">
        <authorList>
            <consortium name="EnsemblMetazoa"/>
        </authorList>
    </citation>
    <scope>IDENTIFICATION</scope>
    <source>
        <strain evidence="6">DF5081</strain>
    </source>
</reference>
<evidence type="ECO:0008006" key="8">
    <source>
        <dbReference type="Google" id="ProtNLM"/>
    </source>
</evidence>
<dbReference type="InterPro" id="IPR032862">
    <property type="entry name" value="ALKBH6"/>
</dbReference>
<dbReference type="GO" id="GO:0046872">
    <property type="term" value="F:metal ion binding"/>
    <property type="evidence" value="ECO:0007669"/>
    <property type="project" value="UniProtKB-KW"/>
</dbReference>
<dbReference type="SUPFAM" id="SSF51197">
    <property type="entry name" value="Clavaminate synthase-like"/>
    <property type="match status" value="1"/>
</dbReference>
<evidence type="ECO:0000256" key="1">
    <source>
        <dbReference type="ARBA" id="ARBA00007879"/>
    </source>
</evidence>
<dbReference type="GO" id="GO:0051213">
    <property type="term" value="F:dioxygenase activity"/>
    <property type="evidence" value="ECO:0007669"/>
    <property type="project" value="UniProtKB-KW"/>
</dbReference>
<dbReference type="PANTHER" id="PTHR46030">
    <property type="entry name" value="ALPHA-KETOGLUTARATE-DEPENDENT DIOXYGENASE ALKB HOMOLOG 6"/>
    <property type="match status" value="1"/>
</dbReference>
<dbReference type="AlphaFoldDB" id="A0A8R1EQ77"/>
<dbReference type="GO" id="GO:0005634">
    <property type="term" value="C:nucleus"/>
    <property type="evidence" value="ECO:0007669"/>
    <property type="project" value="TreeGrafter"/>
</dbReference>
<keyword evidence="3" id="KW-0223">Dioxygenase</keyword>
<dbReference type="Gene3D" id="2.60.120.1520">
    <property type="match status" value="1"/>
</dbReference>
<keyword evidence="2" id="KW-0479">Metal-binding</keyword>
<evidence type="ECO:0000256" key="2">
    <source>
        <dbReference type="ARBA" id="ARBA00022723"/>
    </source>
</evidence>
<name>A0A8R1EQ77_CAEJA</name>